<evidence type="ECO:0000256" key="2">
    <source>
        <dbReference type="SAM" id="MobiDB-lite"/>
    </source>
</evidence>
<dbReference type="EnsemblMetazoa" id="AALB014114-RA">
    <property type="protein sequence ID" value="AALB014114-PA"/>
    <property type="gene ID" value="AALB014114"/>
</dbReference>
<reference evidence="4" key="2">
    <citation type="submission" date="2022-08" db="UniProtKB">
        <authorList>
            <consortium name="EnsemblMetazoa"/>
        </authorList>
    </citation>
    <scope>IDENTIFICATION</scope>
    <source>
        <strain evidence="4">STECLA/ALBI9_A</strain>
    </source>
</reference>
<evidence type="ECO:0000259" key="3">
    <source>
        <dbReference type="Pfam" id="PF16064"/>
    </source>
</evidence>
<keyword evidence="5" id="KW-1185">Reference proteome</keyword>
<organism evidence="4 5">
    <name type="scientific">Anopheles albimanus</name>
    <name type="common">New world malaria mosquito</name>
    <dbReference type="NCBI Taxonomy" id="7167"/>
    <lineage>
        <taxon>Eukaryota</taxon>
        <taxon>Metazoa</taxon>
        <taxon>Ecdysozoa</taxon>
        <taxon>Arthropoda</taxon>
        <taxon>Hexapoda</taxon>
        <taxon>Insecta</taxon>
        <taxon>Pterygota</taxon>
        <taxon>Neoptera</taxon>
        <taxon>Endopterygota</taxon>
        <taxon>Diptera</taxon>
        <taxon>Nematocera</taxon>
        <taxon>Culicoidea</taxon>
        <taxon>Culicidae</taxon>
        <taxon>Anophelinae</taxon>
        <taxon>Anopheles</taxon>
    </lineage>
</organism>
<proteinExistence type="predicted"/>
<accession>A0A8W7K3A8</accession>
<keyword evidence="1" id="KW-0175">Coiled coil</keyword>
<feature type="region of interest" description="Disordered" evidence="2">
    <location>
        <begin position="90"/>
        <end position="112"/>
    </location>
</feature>
<protein>
    <recommendedName>
        <fullName evidence="3">DUF4806 domain-containing protein</fullName>
    </recommendedName>
</protein>
<dbReference type="AlphaFoldDB" id="A0A8W7K3A8"/>
<evidence type="ECO:0000256" key="1">
    <source>
        <dbReference type="SAM" id="Coils"/>
    </source>
</evidence>
<feature type="compositionally biased region" description="Polar residues" evidence="2">
    <location>
        <begin position="90"/>
        <end position="102"/>
    </location>
</feature>
<dbReference type="InterPro" id="IPR032071">
    <property type="entry name" value="DUF4806"/>
</dbReference>
<dbReference type="RefSeq" id="XP_035775276.1">
    <property type="nucleotide sequence ID" value="XM_035919383.1"/>
</dbReference>
<evidence type="ECO:0000313" key="5">
    <source>
        <dbReference type="Proteomes" id="UP000069272"/>
    </source>
</evidence>
<dbReference type="OrthoDB" id="7732291at2759"/>
<name>A0A8W7K3A8_ANOAL</name>
<dbReference type="GeneID" id="118457644"/>
<feature type="domain" description="DUF4806" evidence="3">
    <location>
        <begin position="226"/>
        <end position="309"/>
    </location>
</feature>
<dbReference type="Pfam" id="PF16064">
    <property type="entry name" value="DUF4806"/>
    <property type="match status" value="1"/>
</dbReference>
<dbReference type="Proteomes" id="UP000069272">
    <property type="component" value="Chromosome 2L"/>
</dbReference>
<reference evidence="4 5" key="1">
    <citation type="journal article" date="2017" name="G3 (Bethesda)">
        <title>The Physical Genome Mapping of Anopheles albimanus Corrected Scaffold Misassemblies and Identified Interarm Rearrangements in Genus Anopheles.</title>
        <authorList>
            <person name="Artemov G.N."/>
            <person name="Peery A.N."/>
            <person name="Jiang X."/>
            <person name="Tu Z."/>
            <person name="Stegniy V.N."/>
            <person name="Sharakhova M.V."/>
            <person name="Sharakhov I.V."/>
        </authorList>
    </citation>
    <scope>NUCLEOTIDE SEQUENCE [LARGE SCALE GENOMIC DNA]</scope>
    <source>
        <strain evidence="4 5">ALBI9_A</strain>
    </source>
</reference>
<evidence type="ECO:0000313" key="4">
    <source>
        <dbReference type="EnsemblMetazoa" id="AALB014114-PA"/>
    </source>
</evidence>
<feature type="coiled-coil region" evidence="1">
    <location>
        <begin position="155"/>
        <end position="210"/>
    </location>
</feature>
<sequence length="391" mass="45587">MFLVVETINDDGEKEFKVAPKRWVCTTKHTRRTVLLWPQEVSREWQQHLAKQGVCKPMKSWSRKQCIVLQECLSYDEAGAVLKELLAQPSPSRTSKSLNGSSPVMEEQSEEHHFTYDPEFEEHVSSIPIELSSCKSWTALQDPDSDMLAAIKSLLNTLMMKNDRIETQNARIEKQNAEIELQNIRIESDNSNMMKKLNLLEKRLNKLDSKQFKNIKNVEERSTFTFHPIETQDQLKELEKKLSNRSYRSKIVAWLMLNVVGNRSQKRMSNCLKLLFSRELLADCTWGRIHLNGIQTAAMREQRNIVNLFKAIGTTRKERIDDKKIALFFSRKLKNVRQRLHSDDINETNKQQLLDEKMGLFHDDSSNAEPHTYAESMEEESETLFEVEILQ</sequence>
<dbReference type="KEGG" id="aali:118457644"/>